<evidence type="ECO:0000313" key="2">
    <source>
        <dbReference type="EMBL" id="MCK7594037.1"/>
    </source>
</evidence>
<keyword evidence="1" id="KW-1133">Transmembrane helix</keyword>
<organism evidence="2 3">
    <name type="scientific">Pseudomarimonas salicorniae</name>
    <dbReference type="NCBI Taxonomy" id="2933270"/>
    <lineage>
        <taxon>Bacteria</taxon>
        <taxon>Pseudomonadati</taxon>
        <taxon>Pseudomonadota</taxon>
        <taxon>Gammaproteobacteria</taxon>
        <taxon>Lysobacterales</taxon>
        <taxon>Lysobacteraceae</taxon>
        <taxon>Pseudomarimonas</taxon>
    </lineage>
</organism>
<dbReference type="Pfam" id="PF06127">
    <property type="entry name" value="Mpo1-like"/>
    <property type="match status" value="1"/>
</dbReference>
<reference evidence="2" key="1">
    <citation type="submission" date="2022-04" db="EMBL/GenBank/DDBJ databases">
        <title>Lysobacter sp. CAU 1642 isolated from sea sand.</title>
        <authorList>
            <person name="Kim W."/>
        </authorList>
    </citation>
    <scope>NUCLEOTIDE SEQUENCE</scope>
    <source>
        <strain evidence="2">CAU 1642</strain>
    </source>
</reference>
<sequence length="149" mass="16974">MHSTALGRDIRQVDRLIGHYAESHRHPTNITIHWICVPIIVWCTLALLWLLHPYVAAAGVVLSLVYYARLSWAFTAVMAVFSVLCLASYTVVPYLGWTALALFVITWVFQFIGHRIEGKKPSFLEDLQYLLVGPIFLLAKLFRKLGLSY</sequence>
<feature type="transmembrane region" description="Helical" evidence="1">
    <location>
        <begin position="64"/>
        <end position="87"/>
    </location>
</feature>
<feature type="transmembrane region" description="Helical" evidence="1">
    <location>
        <begin position="94"/>
        <end position="112"/>
    </location>
</feature>
<dbReference type="RefSeq" id="WP_248208939.1">
    <property type="nucleotide sequence ID" value="NZ_JALNMH010000008.1"/>
</dbReference>
<keyword evidence="1" id="KW-0472">Membrane</keyword>
<accession>A0ABT0GHL0</accession>
<evidence type="ECO:0000256" key="1">
    <source>
        <dbReference type="SAM" id="Phobius"/>
    </source>
</evidence>
<dbReference type="Proteomes" id="UP001431449">
    <property type="component" value="Unassembled WGS sequence"/>
</dbReference>
<proteinExistence type="predicted"/>
<evidence type="ECO:0000313" key="3">
    <source>
        <dbReference type="Proteomes" id="UP001431449"/>
    </source>
</evidence>
<comment type="caution">
    <text evidence="2">The sequence shown here is derived from an EMBL/GenBank/DDBJ whole genome shotgun (WGS) entry which is preliminary data.</text>
</comment>
<keyword evidence="1" id="KW-0812">Transmembrane</keyword>
<dbReference type="EMBL" id="JALNMH010000008">
    <property type="protein sequence ID" value="MCK7594037.1"/>
    <property type="molecule type" value="Genomic_DNA"/>
</dbReference>
<dbReference type="PANTHER" id="PTHR28026:SF9">
    <property type="entry name" value="2-HYDROXY-PALMITIC ACID DIOXYGENASE MPO1"/>
    <property type="match status" value="1"/>
</dbReference>
<dbReference type="InterPro" id="IPR009305">
    <property type="entry name" value="Mpo1-like"/>
</dbReference>
<dbReference type="PANTHER" id="PTHR28026">
    <property type="entry name" value="DUF962 DOMAIN PROTEIN (AFU_ORTHOLOGUE AFUA_8G05310)"/>
    <property type="match status" value="1"/>
</dbReference>
<name>A0ABT0GHL0_9GAMM</name>
<protein>
    <submittedName>
        <fullName evidence="2">DUF962 domain-containing protein</fullName>
    </submittedName>
</protein>
<gene>
    <name evidence="2" type="ORF">M0G41_10165</name>
</gene>
<feature type="transmembrane region" description="Helical" evidence="1">
    <location>
        <begin position="32"/>
        <end position="52"/>
    </location>
</feature>
<keyword evidence="3" id="KW-1185">Reference proteome</keyword>